<accession>E8T6Y2</accession>
<dbReference type="EMBL" id="CP002445">
    <property type="protein sequence ID" value="ADU97703.1"/>
    <property type="molecule type" value="Genomic_DNA"/>
</dbReference>
<evidence type="ECO:0000313" key="3">
    <source>
        <dbReference type="Proteomes" id="UP000006362"/>
    </source>
</evidence>
<feature type="domain" description="TraD/TraG TraM recognition site" evidence="1">
    <location>
        <begin position="319"/>
        <end position="396"/>
    </location>
</feature>
<dbReference type="InterPro" id="IPR027417">
    <property type="entry name" value="P-loop_NTPase"/>
</dbReference>
<evidence type="ECO:0000259" key="1">
    <source>
        <dbReference type="Pfam" id="PF12696"/>
    </source>
</evidence>
<dbReference type="AlphaFoldDB" id="E8T6Y2"/>
<proteinExistence type="predicted"/>
<dbReference type="InterPro" id="IPR051162">
    <property type="entry name" value="T4SS_component"/>
</dbReference>
<dbReference type="Proteomes" id="UP000006362">
    <property type="component" value="Plasmid pTHEAM01"/>
</dbReference>
<dbReference type="PANTHER" id="PTHR30121:SF6">
    <property type="entry name" value="SLR6007 PROTEIN"/>
    <property type="match status" value="1"/>
</dbReference>
<keyword evidence="3" id="KW-1185">Reference proteome</keyword>
<dbReference type="RefSeq" id="WP_013524907.1">
    <property type="nucleotide sequence ID" value="NC_014917.1"/>
</dbReference>
<sequence length="488" mass="55291">MPWRFRKRPKVFRSDREIAEWVGYPYQSGDVFLGYGLSLERRGPEKWEPVFVFVPRSLSVAHGLIHGMTRHGKSRLLERLAYNDILEGLSVVVIDPKGDSGLLETNLSACIKANRLRDFMFFSPIYPELSLRANFLYGLTPDEIVDVVIAGLPQSRDEFFIKIAEETTRAIVHAHFALGREEIRFVDIFSNIPQEELKKIENEITEKIAEGVKEREDAELLMKEIANSPRDYYSKVVSTLRTSISALCVGPIGELVGKARGNPIYERLMNGEPMVLHAYLGSLLSKGRAYVLSRLLLSTMVIYAGRYNSANKKFNPMLRVHADEASNVFFHGIEDLINKVGGTNFSCWFYTQSFNDIVARVGQEVAGMMFDNTHTKVVFKVDDANTIKRLVEIVPEVEKPRYFVRDGIDVMGGGKEPLIQPSQFGQLPVGVCYAYTEGKWYRLYNPVLVEDTKEAIDGVVAYAERLGKDPSAYIVEVRPPVKVENLFR</sequence>
<dbReference type="CDD" id="cd01127">
    <property type="entry name" value="TrwB_TraG_TraD_VirD4"/>
    <property type="match status" value="1"/>
</dbReference>
<organism evidence="2 3">
    <name type="scientific">Thermovibrio ammonificans (strain DSM 15698 / JCM 12110 / HB-1)</name>
    <dbReference type="NCBI Taxonomy" id="648996"/>
    <lineage>
        <taxon>Bacteria</taxon>
        <taxon>Pseudomonadati</taxon>
        <taxon>Aquificota</taxon>
        <taxon>Aquificia</taxon>
        <taxon>Desulfurobacteriales</taxon>
        <taxon>Desulfurobacteriaceae</taxon>
        <taxon>Thermovibrio</taxon>
    </lineage>
</organism>
<name>E8T6Y2_THEA1</name>
<reference evidence="2" key="1">
    <citation type="submission" date="2011-01" db="EMBL/GenBank/DDBJ databases">
        <title>Complete sequence of plasmid of Thermovibrio ammonificans HB-1.</title>
        <authorList>
            <consortium name="US DOE Joint Genome Institute"/>
            <person name="Lucas S."/>
            <person name="Copeland A."/>
            <person name="Lapidus A."/>
            <person name="Cheng J.-F."/>
            <person name="Goodwin L."/>
            <person name="Pitluck S."/>
            <person name="Davenport K."/>
            <person name="Detter J.C."/>
            <person name="Han C."/>
            <person name="Tapia R."/>
            <person name="Land M."/>
            <person name="Hauser L."/>
            <person name="Kyrpides N."/>
            <person name="Ivanova N."/>
            <person name="Ovchinnikova G."/>
            <person name="Vetriani C."/>
            <person name="Woyke T."/>
        </authorList>
    </citation>
    <scope>NUCLEOTIDE SEQUENCE [LARGE SCALE GENOMIC DNA]</scope>
    <source>
        <strain evidence="2">HB-1</strain>
        <plasmid evidence="2">pTHEAM01</plasmid>
    </source>
</reference>
<protein>
    <recommendedName>
        <fullName evidence="1">TraD/TraG TraM recognition site domain-containing protein</fullName>
    </recommendedName>
</protein>
<dbReference type="eggNOG" id="COG3505">
    <property type="taxonomic scope" value="Bacteria"/>
</dbReference>
<dbReference type="OrthoDB" id="9758751at2"/>
<dbReference type="Pfam" id="PF12696">
    <property type="entry name" value="TraG-D_C"/>
    <property type="match status" value="1"/>
</dbReference>
<dbReference type="Gene3D" id="3.40.50.300">
    <property type="entry name" value="P-loop containing nucleotide triphosphate hydrolases"/>
    <property type="match status" value="2"/>
</dbReference>
<geneLocation type="plasmid" evidence="2 3">
    <name>pTHEAM01</name>
</geneLocation>
<dbReference type="InterPro" id="IPR032689">
    <property type="entry name" value="TraG-D_C"/>
</dbReference>
<keyword evidence="2" id="KW-0614">Plasmid</keyword>
<dbReference type="HOGENOM" id="CLU_043809_0_0_0"/>
<gene>
    <name evidence="2" type="ordered locus">Theam_1747</name>
</gene>
<dbReference type="PANTHER" id="PTHR30121">
    <property type="entry name" value="UNCHARACTERIZED PROTEIN YJGR-RELATED"/>
    <property type="match status" value="1"/>
</dbReference>
<dbReference type="SUPFAM" id="SSF52540">
    <property type="entry name" value="P-loop containing nucleoside triphosphate hydrolases"/>
    <property type="match status" value="1"/>
</dbReference>
<evidence type="ECO:0000313" key="2">
    <source>
        <dbReference type="EMBL" id="ADU97703.1"/>
    </source>
</evidence>
<dbReference type="KEGG" id="tam:Theam_1747"/>